<sequence length="202" mass="20256">MSGVRVHPNGLCESEDVGDGTRVWAFAHVLPGARIGRDCNICDGAFVEGSAVLGDRVTVKNGTLVFDGVTCEDEVFLGPNVLFTNDLRPRAAIKRTGDALLTTLVRRGATLGAGTVVVCGVEIGSHAFAAAGSVVTGDVPAHAFVAGNPARVKGWVCECGQRLSEALTCPDCAKSYREDGGGGAGGGGAGGGGGVGGLTRAS</sequence>
<dbReference type="SUPFAM" id="SSF51161">
    <property type="entry name" value="Trimeric LpxA-like enzymes"/>
    <property type="match status" value="1"/>
</dbReference>
<feature type="region of interest" description="Disordered" evidence="1">
    <location>
        <begin position="183"/>
        <end position="202"/>
    </location>
</feature>
<dbReference type="Pfam" id="PF00132">
    <property type="entry name" value="Hexapep"/>
    <property type="match status" value="1"/>
</dbReference>
<protein>
    <submittedName>
        <fullName evidence="2">N-acetyltransferase</fullName>
    </submittedName>
</protein>
<gene>
    <name evidence="2" type="ORF">KCV87_11475</name>
</gene>
<dbReference type="Gene3D" id="2.160.10.10">
    <property type="entry name" value="Hexapeptide repeat proteins"/>
    <property type="match status" value="1"/>
</dbReference>
<organism evidence="2 3">
    <name type="scientific">Actinosynnema pretiosum subsp. pretiosum</name>
    <dbReference type="NCBI Taxonomy" id="103721"/>
    <lineage>
        <taxon>Bacteria</taxon>
        <taxon>Bacillati</taxon>
        <taxon>Actinomycetota</taxon>
        <taxon>Actinomycetes</taxon>
        <taxon>Pseudonocardiales</taxon>
        <taxon>Pseudonocardiaceae</taxon>
        <taxon>Actinosynnema</taxon>
    </lineage>
</organism>
<dbReference type="Proteomes" id="UP000677152">
    <property type="component" value="Chromosome"/>
</dbReference>
<evidence type="ECO:0000256" key="1">
    <source>
        <dbReference type="SAM" id="MobiDB-lite"/>
    </source>
</evidence>
<dbReference type="AlphaFoldDB" id="A0AA45LBA1"/>
<dbReference type="EMBL" id="CP073249">
    <property type="protein sequence ID" value="QUF06612.1"/>
    <property type="molecule type" value="Genomic_DNA"/>
</dbReference>
<dbReference type="PANTHER" id="PTHR43300:SF4">
    <property type="entry name" value="ACYL-[ACYL-CARRIER-PROTEIN]--UDP-N-ACETYLGLUCOSAMINE O-ACYLTRANSFERASE"/>
    <property type="match status" value="1"/>
</dbReference>
<name>A0AA45LBA1_9PSEU</name>
<dbReference type="CDD" id="cd03358">
    <property type="entry name" value="LbH_WxcM_N_like"/>
    <property type="match status" value="1"/>
</dbReference>
<proteinExistence type="predicted"/>
<accession>A0AA45LBA1</accession>
<dbReference type="InterPro" id="IPR050179">
    <property type="entry name" value="Trans_hexapeptide_repeat"/>
</dbReference>
<evidence type="ECO:0000313" key="2">
    <source>
        <dbReference type="EMBL" id="QUF06612.1"/>
    </source>
</evidence>
<dbReference type="InterPro" id="IPR001451">
    <property type="entry name" value="Hexapep"/>
</dbReference>
<dbReference type="PANTHER" id="PTHR43300">
    <property type="entry name" value="ACETYLTRANSFERASE"/>
    <property type="match status" value="1"/>
</dbReference>
<dbReference type="InterPro" id="IPR011004">
    <property type="entry name" value="Trimer_LpxA-like_sf"/>
</dbReference>
<evidence type="ECO:0000313" key="3">
    <source>
        <dbReference type="Proteomes" id="UP000677152"/>
    </source>
</evidence>
<reference evidence="2" key="1">
    <citation type="submission" date="2021-04" db="EMBL/GenBank/DDBJ databases">
        <title>Genomic sequence of Actinosynnema pretiosum subsp. pretiosum ATCC 31280 (C-14919).</title>
        <authorList>
            <person name="Bai L."/>
            <person name="Wang X."/>
            <person name="Xiao Y."/>
        </authorList>
    </citation>
    <scope>NUCLEOTIDE SEQUENCE</scope>
    <source>
        <strain evidence="2">ATCC 31280</strain>
    </source>
</reference>